<proteinExistence type="predicted"/>
<organism evidence="2 3">
    <name type="scientific">Mangrovibacterium diazotrophicum</name>
    <dbReference type="NCBI Taxonomy" id="1261403"/>
    <lineage>
        <taxon>Bacteria</taxon>
        <taxon>Pseudomonadati</taxon>
        <taxon>Bacteroidota</taxon>
        <taxon>Bacteroidia</taxon>
        <taxon>Marinilabiliales</taxon>
        <taxon>Prolixibacteraceae</taxon>
        <taxon>Mangrovibacterium</taxon>
    </lineage>
</organism>
<evidence type="ECO:0000313" key="3">
    <source>
        <dbReference type="Proteomes" id="UP000283387"/>
    </source>
</evidence>
<dbReference type="RefSeq" id="WP_120273208.1">
    <property type="nucleotide sequence ID" value="NZ_RAPN01000001.1"/>
</dbReference>
<feature type="chain" id="PRO_5019349267" description="Secreted protein" evidence="1">
    <location>
        <begin position="26"/>
        <end position="276"/>
    </location>
</feature>
<evidence type="ECO:0000256" key="1">
    <source>
        <dbReference type="SAM" id="SignalP"/>
    </source>
</evidence>
<dbReference type="Proteomes" id="UP000283387">
    <property type="component" value="Unassembled WGS sequence"/>
</dbReference>
<comment type="caution">
    <text evidence="2">The sequence shown here is derived from an EMBL/GenBank/DDBJ whole genome shotgun (WGS) entry which is preliminary data.</text>
</comment>
<keyword evidence="3" id="KW-1185">Reference proteome</keyword>
<evidence type="ECO:0008006" key="4">
    <source>
        <dbReference type="Google" id="ProtNLM"/>
    </source>
</evidence>
<keyword evidence="1" id="KW-0732">Signal</keyword>
<protein>
    <recommendedName>
        <fullName evidence="4">Secreted protein</fullName>
    </recommendedName>
</protein>
<name>A0A419W976_9BACT</name>
<evidence type="ECO:0000313" key="2">
    <source>
        <dbReference type="EMBL" id="RKD91952.1"/>
    </source>
</evidence>
<dbReference type="EMBL" id="RAPN01000001">
    <property type="protein sequence ID" value="RKD91952.1"/>
    <property type="molecule type" value="Genomic_DNA"/>
</dbReference>
<gene>
    <name evidence="2" type="ORF">BC643_2321</name>
</gene>
<dbReference type="OrthoDB" id="1118124at2"/>
<dbReference type="AlphaFoldDB" id="A0A419W976"/>
<feature type="signal peptide" evidence="1">
    <location>
        <begin position="1"/>
        <end position="25"/>
    </location>
</feature>
<sequence>MKTKNQIHYFAVLISLLFISESSFSQHVEFPGQLPSVDLNSRECHQYQVVTEYRNYDLFGNSTGGQRFEGKYSIGLTDGTVQWEDVCKTSFPADGVGAVDSLSYMNGFEYSYQQDLLAPEFFSSFPMEAVEAKNLVWDMAALEFFTWGNSDQLKLNQPFRAEEANVDLDLAGLGHFENRDVVLTWLGMSVENGKPLALIEYRTLNNPLGVEMDMGDRHFSTKGRSHYWGTIWLDVDEKCIDRAKLYEDVVMEIGFDDQPAKQQIDVVREITVSKIY</sequence>
<accession>A0A419W976</accession>
<reference evidence="2 3" key="1">
    <citation type="submission" date="2018-09" db="EMBL/GenBank/DDBJ databases">
        <title>Genomic Encyclopedia of Archaeal and Bacterial Type Strains, Phase II (KMG-II): from individual species to whole genera.</title>
        <authorList>
            <person name="Goeker M."/>
        </authorList>
    </citation>
    <scope>NUCLEOTIDE SEQUENCE [LARGE SCALE GENOMIC DNA]</scope>
    <source>
        <strain evidence="2 3">DSM 27148</strain>
    </source>
</reference>